<organism evidence="1 2">
    <name type="scientific">Scutellospora calospora</name>
    <dbReference type="NCBI Taxonomy" id="85575"/>
    <lineage>
        <taxon>Eukaryota</taxon>
        <taxon>Fungi</taxon>
        <taxon>Fungi incertae sedis</taxon>
        <taxon>Mucoromycota</taxon>
        <taxon>Glomeromycotina</taxon>
        <taxon>Glomeromycetes</taxon>
        <taxon>Diversisporales</taxon>
        <taxon>Gigasporaceae</taxon>
        <taxon>Scutellospora</taxon>
    </lineage>
</organism>
<feature type="non-terminal residue" evidence="1">
    <location>
        <position position="150"/>
    </location>
</feature>
<evidence type="ECO:0000313" key="1">
    <source>
        <dbReference type="EMBL" id="CAG8716461.1"/>
    </source>
</evidence>
<dbReference type="Proteomes" id="UP000789860">
    <property type="component" value="Unassembled WGS sequence"/>
</dbReference>
<accession>A0ACA9PN53</accession>
<proteinExistence type="predicted"/>
<sequence length="150" mass="16677">MASTSSDTVSPVSSLSYNRPAASCNSPPRVSLKTSMTHPINISWIVPEELIEGLSLDPLSASIDLFDVYTTASLYHHYYEAVRNTFQASQKRGSRTYHRPNLIGNLALSSCPGKKVRLSGPVRGRATINRDLDLDFQRLKSSDISMIIWY</sequence>
<comment type="caution">
    <text evidence="1">The sequence shown here is derived from an EMBL/GenBank/DDBJ whole genome shotgun (WGS) entry which is preliminary data.</text>
</comment>
<name>A0ACA9PN53_9GLOM</name>
<protein>
    <submittedName>
        <fullName evidence="1">683_t:CDS:1</fullName>
    </submittedName>
</protein>
<dbReference type="EMBL" id="CAJVPM010045425">
    <property type="protein sequence ID" value="CAG8716461.1"/>
    <property type="molecule type" value="Genomic_DNA"/>
</dbReference>
<reference evidence="1" key="1">
    <citation type="submission" date="2021-06" db="EMBL/GenBank/DDBJ databases">
        <authorList>
            <person name="Kallberg Y."/>
            <person name="Tangrot J."/>
            <person name="Rosling A."/>
        </authorList>
    </citation>
    <scope>NUCLEOTIDE SEQUENCE</scope>
    <source>
        <strain evidence="1">AU212A</strain>
    </source>
</reference>
<keyword evidence="2" id="KW-1185">Reference proteome</keyword>
<evidence type="ECO:0000313" key="2">
    <source>
        <dbReference type="Proteomes" id="UP000789860"/>
    </source>
</evidence>
<gene>
    <name evidence="1" type="ORF">SCALOS_LOCUS11083</name>
</gene>